<dbReference type="EMBL" id="JAJSON010000030">
    <property type="protein sequence ID" value="MCG9973273.1"/>
    <property type="molecule type" value="Genomic_DNA"/>
</dbReference>
<comment type="caution">
    <text evidence="3">The sequence shown here is derived from an EMBL/GenBank/DDBJ whole genome shotgun (WGS) entry which is preliminary data.</text>
</comment>
<evidence type="ECO:0000313" key="3">
    <source>
        <dbReference type="EMBL" id="MCG9973273.1"/>
    </source>
</evidence>
<dbReference type="InterPro" id="IPR032466">
    <property type="entry name" value="Metal_Hydrolase"/>
</dbReference>
<dbReference type="GO" id="GO:0016831">
    <property type="term" value="F:carboxy-lyase activity"/>
    <property type="evidence" value="ECO:0007669"/>
    <property type="project" value="InterPro"/>
</dbReference>
<dbReference type="GO" id="GO:0016787">
    <property type="term" value="F:hydrolase activity"/>
    <property type="evidence" value="ECO:0007669"/>
    <property type="project" value="InterPro"/>
</dbReference>
<sequence length="341" mass="38822">MKKYIPLLMSLLFSIGIYPQEQPLPVIDMHLHAIPVDMNGPPPVAICAPPTEMPVWDQSKPWGETFVGLAKQPNCENAIWSPETNEELLKQTLERMEENNVYGVTSGPFLDQYLNRENKRTIPSLFFEIKEGVTPENIKRELASGKYRVLGEVVIQYNGISPGDSIFEPYASIAEELDIPMGIHMGPGPPGASYLPPFKNYRAQLDSPLLIEDLLIKHPDLRVYIMHAGWPMIDDMIALLYSHPQVYVGIGVINYAIPRKEFYRYLQRIVEAGFAKRIMFGSDQMVWPDAIKRGIDAIENADFLTEVQKRDILYNNAARFLRLNEDEMKNHFEGTALQVDD</sequence>
<evidence type="ECO:0000256" key="1">
    <source>
        <dbReference type="ARBA" id="ARBA00023239"/>
    </source>
</evidence>
<accession>A0A9X1V299</accession>
<keyword evidence="4" id="KW-1185">Reference proteome</keyword>
<dbReference type="InterPro" id="IPR006680">
    <property type="entry name" value="Amidohydro-rel"/>
</dbReference>
<dbReference type="RefSeq" id="WP_240100699.1">
    <property type="nucleotide sequence ID" value="NZ_JAJSON010000030.1"/>
</dbReference>
<dbReference type="Pfam" id="PF04909">
    <property type="entry name" value="Amidohydro_2"/>
    <property type="match status" value="1"/>
</dbReference>
<keyword evidence="1" id="KW-0456">Lyase</keyword>
<dbReference type="InterPro" id="IPR032465">
    <property type="entry name" value="ACMSD"/>
</dbReference>
<reference evidence="3" key="1">
    <citation type="submission" date="2021-12" db="EMBL/GenBank/DDBJ databases">
        <title>Description of Gramella crocea sp. nov., a new bacterium isolated from activated sludge.</title>
        <authorList>
            <person name="Zhang X."/>
        </authorList>
    </citation>
    <scope>NUCLEOTIDE SEQUENCE</scope>
    <source>
        <strain evidence="3">YB25</strain>
    </source>
</reference>
<gene>
    <name evidence="3" type="ORF">LU635_16595</name>
</gene>
<name>A0A9X1V299_9FLAO</name>
<dbReference type="PANTHER" id="PTHR21240">
    <property type="entry name" value="2-AMINO-3-CARBOXYLMUCONATE-6-SEMIALDEHYDE DECARBOXYLASE"/>
    <property type="match status" value="1"/>
</dbReference>
<evidence type="ECO:0000259" key="2">
    <source>
        <dbReference type="Pfam" id="PF04909"/>
    </source>
</evidence>
<dbReference type="SUPFAM" id="SSF51556">
    <property type="entry name" value="Metallo-dependent hydrolases"/>
    <property type="match status" value="1"/>
</dbReference>
<evidence type="ECO:0000313" key="4">
    <source>
        <dbReference type="Proteomes" id="UP001139344"/>
    </source>
</evidence>
<feature type="domain" description="Amidohydrolase-related" evidence="2">
    <location>
        <begin position="134"/>
        <end position="323"/>
    </location>
</feature>
<protein>
    <submittedName>
        <fullName evidence="3">Amidohydrolase family protein</fullName>
    </submittedName>
</protein>
<proteinExistence type="predicted"/>
<organism evidence="3 4">
    <name type="scientific">Christiangramia crocea</name>
    <dbReference type="NCBI Taxonomy" id="2904124"/>
    <lineage>
        <taxon>Bacteria</taxon>
        <taxon>Pseudomonadati</taxon>
        <taxon>Bacteroidota</taxon>
        <taxon>Flavobacteriia</taxon>
        <taxon>Flavobacteriales</taxon>
        <taxon>Flavobacteriaceae</taxon>
        <taxon>Christiangramia</taxon>
    </lineage>
</organism>
<dbReference type="AlphaFoldDB" id="A0A9X1V299"/>
<dbReference type="Gene3D" id="3.20.20.140">
    <property type="entry name" value="Metal-dependent hydrolases"/>
    <property type="match status" value="1"/>
</dbReference>
<dbReference type="Proteomes" id="UP001139344">
    <property type="component" value="Unassembled WGS sequence"/>
</dbReference>